<evidence type="ECO:0000256" key="2">
    <source>
        <dbReference type="ARBA" id="ARBA00001946"/>
    </source>
</evidence>
<evidence type="ECO:0000256" key="11">
    <source>
        <dbReference type="ARBA" id="ARBA00047984"/>
    </source>
</evidence>
<keyword evidence="13" id="KW-0472">Membrane</keyword>
<comment type="cofactor">
    <cofactor evidence="2">
        <name>Mg(2+)</name>
        <dbReference type="ChEBI" id="CHEBI:18420"/>
    </cofactor>
</comment>
<dbReference type="InterPro" id="IPR044774">
    <property type="entry name" value="Suv3_DEXQc"/>
</dbReference>
<dbReference type="InterPro" id="IPR001650">
    <property type="entry name" value="Helicase_C-like"/>
</dbReference>
<feature type="compositionally biased region" description="Basic and acidic residues" evidence="12">
    <location>
        <begin position="742"/>
        <end position="755"/>
    </location>
</feature>
<dbReference type="SMART" id="SM00490">
    <property type="entry name" value="HELICc"/>
    <property type="match status" value="1"/>
</dbReference>
<dbReference type="PROSITE" id="PS51194">
    <property type="entry name" value="HELICASE_CTER"/>
    <property type="match status" value="1"/>
</dbReference>
<protein>
    <recommendedName>
        <fullName evidence="4">RNA helicase</fullName>
        <ecNumber evidence="4">3.6.4.13</ecNumber>
    </recommendedName>
</protein>
<keyword evidence="16" id="KW-1185">Reference proteome</keyword>
<dbReference type="Gene3D" id="1.20.58.1080">
    <property type="match status" value="1"/>
</dbReference>
<dbReference type="GO" id="GO:0005524">
    <property type="term" value="F:ATP binding"/>
    <property type="evidence" value="ECO:0007669"/>
    <property type="project" value="UniProtKB-KW"/>
</dbReference>
<dbReference type="Pfam" id="PF18147">
    <property type="entry name" value="Suv3_C_1"/>
    <property type="match status" value="1"/>
</dbReference>
<dbReference type="GO" id="GO:0005759">
    <property type="term" value="C:mitochondrial matrix"/>
    <property type="evidence" value="ECO:0007669"/>
    <property type="project" value="UniProtKB-SubCell"/>
</dbReference>
<evidence type="ECO:0000256" key="3">
    <source>
        <dbReference type="ARBA" id="ARBA00004305"/>
    </source>
</evidence>
<evidence type="ECO:0000313" key="16">
    <source>
        <dbReference type="Proteomes" id="UP000249619"/>
    </source>
</evidence>
<dbReference type="Pfam" id="PF00271">
    <property type="entry name" value="Helicase_C"/>
    <property type="match status" value="1"/>
</dbReference>
<dbReference type="CDD" id="cd18805">
    <property type="entry name" value="SF2_C_suv3"/>
    <property type="match status" value="1"/>
</dbReference>
<comment type="caution">
    <text evidence="15">The sequence shown here is derived from an EMBL/GenBank/DDBJ whole genome shotgun (WGS) entry which is preliminary data.</text>
</comment>
<dbReference type="GO" id="GO:0016020">
    <property type="term" value="C:membrane"/>
    <property type="evidence" value="ECO:0007669"/>
    <property type="project" value="GOC"/>
</dbReference>
<dbReference type="InterPro" id="IPR050699">
    <property type="entry name" value="RNA-DNA_Helicase"/>
</dbReference>
<feature type="transmembrane region" description="Helical" evidence="13">
    <location>
        <begin position="977"/>
        <end position="1000"/>
    </location>
</feature>
<dbReference type="FunFam" id="1.20.272.40:FF:000002">
    <property type="entry name" value="ATP-dependent RNA helicase SUV3, mitochondrial"/>
    <property type="match status" value="1"/>
</dbReference>
<organism evidence="15 16">
    <name type="scientific">Stemphylium lycopersici</name>
    <name type="common">Tomato gray leaf spot disease fungus</name>
    <name type="synonym">Thyrospora lycopersici</name>
    <dbReference type="NCBI Taxonomy" id="183478"/>
    <lineage>
        <taxon>Eukaryota</taxon>
        <taxon>Fungi</taxon>
        <taxon>Dikarya</taxon>
        <taxon>Ascomycota</taxon>
        <taxon>Pezizomycotina</taxon>
        <taxon>Dothideomycetes</taxon>
        <taxon>Pleosporomycetidae</taxon>
        <taxon>Pleosporales</taxon>
        <taxon>Pleosporineae</taxon>
        <taxon>Pleosporaceae</taxon>
        <taxon>Stemphylium</taxon>
    </lineage>
</organism>
<keyword evidence="13" id="KW-0812">Transmembrane</keyword>
<dbReference type="Pfam" id="PF22527">
    <property type="entry name" value="DEXQc_Suv3"/>
    <property type="match status" value="1"/>
</dbReference>
<dbReference type="GO" id="GO:0003724">
    <property type="term" value="F:RNA helicase activity"/>
    <property type="evidence" value="ECO:0007669"/>
    <property type="project" value="UniProtKB-EC"/>
</dbReference>
<dbReference type="InterPro" id="IPR041082">
    <property type="entry name" value="Suv3_C_1"/>
</dbReference>
<evidence type="ECO:0000256" key="6">
    <source>
        <dbReference type="ARBA" id="ARBA00022801"/>
    </source>
</evidence>
<keyword evidence="9" id="KW-0809">Transit peptide</keyword>
<dbReference type="GO" id="GO:0000965">
    <property type="term" value="P:mitochondrial RNA 3'-end processing"/>
    <property type="evidence" value="ECO:0007669"/>
    <property type="project" value="TreeGrafter"/>
</dbReference>
<dbReference type="CDD" id="cd17913">
    <property type="entry name" value="DEXQc_Suv3"/>
    <property type="match status" value="1"/>
</dbReference>
<accession>A0A364ND05</accession>
<dbReference type="GO" id="GO:0016887">
    <property type="term" value="F:ATP hydrolysis activity"/>
    <property type="evidence" value="ECO:0007669"/>
    <property type="project" value="RHEA"/>
</dbReference>
<feature type="compositionally biased region" description="Basic and acidic residues" evidence="12">
    <location>
        <begin position="712"/>
        <end position="732"/>
    </location>
</feature>
<dbReference type="Pfam" id="PF12513">
    <property type="entry name" value="SUV3_C"/>
    <property type="match status" value="1"/>
</dbReference>
<feature type="compositionally biased region" description="Polar residues" evidence="12">
    <location>
        <begin position="48"/>
        <end position="59"/>
    </location>
</feature>
<feature type="domain" description="Helicase C-terminal" evidence="14">
    <location>
        <begin position="339"/>
        <end position="498"/>
    </location>
</feature>
<evidence type="ECO:0000256" key="1">
    <source>
        <dbReference type="ARBA" id="ARBA00001936"/>
    </source>
</evidence>
<reference evidence="16" key="1">
    <citation type="submission" date="2018-05" db="EMBL/GenBank/DDBJ databases">
        <title>Draft genome sequence of Stemphylium lycopersici strain CIDEFI 213.</title>
        <authorList>
            <person name="Medina R."/>
            <person name="Franco M.E.E."/>
            <person name="Lucentini C.G."/>
            <person name="Saparrat M.C.N."/>
            <person name="Balatti P.A."/>
        </authorList>
    </citation>
    <scope>NUCLEOTIDE SEQUENCE [LARGE SCALE GENOMIC DNA]</scope>
    <source>
        <strain evidence="16">CIDEFI 213</strain>
    </source>
</reference>
<evidence type="ECO:0000256" key="5">
    <source>
        <dbReference type="ARBA" id="ARBA00022741"/>
    </source>
</evidence>
<dbReference type="Proteomes" id="UP000249619">
    <property type="component" value="Unassembled WGS sequence"/>
</dbReference>
<feature type="transmembrane region" description="Helical" evidence="13">
    <location>
        <begin position="880"/>
        <end position="906"/>
    </location>
</feature>
<comment type="catalytic activity">
    <reaction evidence="11">
        <text>ATP + H2O = ADP + phosphate + H(+)</text>
        <dbReference type="Rhea" id="RHEA:13065"/>
        <dbReference type="ChEBI" id="CHEBI:15377"/>
        <dbReference type="ChEBI" id="CHEBI:15378"/>
        <dbReference type="ChEBI" id="CHEBI:30616"/>
        <dbReference type="ChEBI" id="CHEBI:43474"/>
        <dbReference type="ChEBI" id="CHEBI:456216"/>
        <dbReference type="EC" id="3.6.4.13"/>
    </reaction>
</comment>
<dbReference type="InterPro" id="IPR027417">
    <property type="entry name" value="P-loop_NTPase"/>
</dbReference>
<keyword evidence="13" id="KW-1133">Transmembrane helix</keyword>
<dbReference type="Pfam" id="PF08552">
    <property type="entry name" value="Kei1"/>
    <property type="match status" value="1"/>
</dbReference>
<keyword evidence="10" id="KW-0496">Mitochondrion</keyword>
<evidence type="ECO:0000256" key="9">
    <source>
        <dbReference type="ARBA" id="ARBA00022946"/>
    </source>
</evidence>
<dbReference type="STRING" id="183478.A0A364ND05"/>
<dbReference type="EC" id="3.6.4.13" evidence="4"/>
<dbReference type="FunFam" id="3.40.50.300:FF:000957">
    <property type="entry name" value="ATP-dependent RNA helicase SUV3L, mitochondrial"/>
    <property type="match status" value="1"/>
</dbReference>
<dbReference type="GO" id="GO:0006673">
    <property type="term" value="P:inositol phosphoceramide metabolic process"/>
    <property type="evidence" value="ECO:0007669"/>
    <property type="project" value="InterPro"/>
</dbReference>
<feature type="region of interest" description="Disordered" evidence="12">
    <location>
        <begin position="698"/>
        <end position="785"/>
    </location>
</feature>
<evidence type="ECO:0000256" key="4">
    <source>
        <dbReference type="ARBA" id="ARBA00012552"/>
    </source>
</evidence>
<dbReference type="GO" id="GO:0070917">
    <property type="term" value="F:inositol phosphoceramide synthase regulator activity"/>
    <property type="evidence" value="ECO:0007669"/>
    <property type="project" value="InterPro"/>
</dbReference>
<keyword evidence="5" id="KW-0547">Nucleotide-binding</keyword>
<feature type="region of interest" description="Disordered" evidence="12">
    <location>
        <begin position="1085"/>
        <end position="1117"/>
    </location>
</feature>
<evidence type="ECO:0000256" key="10">
    <source>
        <dbReference type="ARBA" id="ARBA00023128"/>
    </source>
</evidence>
<dbReference type="InterPro" id="IPR022192">
    <property type="entry name" value="SUV3_C"/>
</dbReference>
<comment type="subcellular location">
    <subcellularLocation>
        <location evidence="3">Mitochondrion matrix</location>
    </subcellularLocation>
</comment>
<evidence type="ECO:0000256" key="12">
    <source>
        <dbReference type="SAM" id="MobiDB-lite"/>
    </source>
</evidence>
<evidence type="ECO:0000313" key="15">
    <source>
        <dbReference type="EMBL" id="RAR15204.1"/>
    </source>
</evidence>
<keyword evidence="8" id="KW-0067">ATP-binding</keyword>
<feature type="region of interest" description="Disordered" evidence="12">
    <location>
        <begin position="37"/>
        <end position="71"/>
    </location>
</feature>
<evidence type="ECO:0000256" key="8">
    <source>
        <dbReference type="ARBA" id="ARBA00022840"/>
    </source>
</evidence>
<evidence type="ECO:0000259" key="14">
    <source>
        <dbReference type="PROSITE" id="PS51194"/>
    </source>
</evidence>
<dbReference type="SUPFAM" id="SSF52540">
    <property type="entry name" value="P-loop containing nucleoside triphosphate hydrolases"/>
    <property type="match status" value="1"/>
</dbReference>
<dbReference type="Gene3D" id="1.20.272.40">
    <property type="match status" value="1"/>
</dbReference>
<comment type="cofactor">
    <cofactor evidence="1">
        <name>Mn(2+)</name>
        <dbReference type="ChEBI" id="CHEBI:29035"/>
    </cofactor>
</comment>
<dbReference type="GO" id="GO:0045025">
    <property type="term" value="C:mitochondrial degradosome"/>
    <property type="evidence" value="ECO:0007669"/>
    <property type="project" value="TreeGrafter"/>
</dbReference>
<dbReference type="PANTHER" id="PTHR12131:SF1">
    <property type="entry name" value="ATP-DEPENDENT RNA HELICASE SUPV3L1, MITOCHONDRIAL-RELATED"/>
    <property type="match status" value="1"/>
</dbReference>
<evidence type="ECO:0000256" key="7">
    <source>
        <dbReference type="ARBA" id="ARBA00022806"/>
    </source>
</evidence>
<dbReference type="SMART" id="SM00487">
    <property type="entry name" value="DEXDc"/>
    <property type="match status" value="1"/>
</dbReference>
<feature type="transmembrane region" description="Helical" evidence="13">
    <location>
        <begin position="851"/>
        <end position="868"/>
    </location>
</feature>
<sequence length="1117" mass="124953">MLPPQARRTSLCLFCHFAARSRPQPQRLLSRIQAAQRVTSAKPHKSKTGTFNPLASTNPFRIGGQKPGAPPDRIVGEQLGKLREELVQPEFLKSLQLSREEFDREWLLFERKIELWTRRSPPELEPLANAAKRGKSSLKGRLQQLFYDEIYGSRFTTAELENQKEVADLRYPAEWYPATREIPRTIHMHVGPTNSGKTYHALKRLEEVDSGIYLGPLRLLAHEVYTRLNATGKPCALITGEEQRMPEEDGAHMYSCTVEMAPLNTKFDVAVIDEIQMINHQDRGWAWTQAFLGLQAKEIHLCGEARTVPLMRELCALAGDKVHVHEYNRLTPLKVQPQSLNGKLERLEKGDCIVAFSVLGIHALRREVERRTGKKCAIVYGSLPPETRAQQARLFNDPENDYDYLVASDAIGMGLNLAIKRVIFESTMKSNGTNYIPLQISEVKQIAGRAGRYKTAQDAITRDSAGTSVADKAVDPAIGLDDKPARVEGTKPPESQTIGWVTTLDRVDHTSLTRGMKREPEEIKTAGLFPPSLIIERFANYFPPGTPFSYIMLRLHQISDLHPRFHLCALRDQLAIADAIHTIENLTVQDRITICAAPINMRAPPERRFLRSLAECIADGKSGNLLDLKTLPLSAMDEPPTDKREYLYQLEQLHKNLVCYLWLSYRFPNVFTTRTLANYTKKLVEDQIEETLTKFSPTEQVRARQKKSRNQARKEILNDRQLADDVASRTDDDANEYPGDFPVDKIDSLATEHGKRTSQLSEEVGDLLRSRGPGSAERNEATQTEHPPEIVAQRALPTMPETDWYSQTFLQKMSLRTGAEVITFLQVINKASGVYGLLALLTGAKIDGWQLSMYLYSTFALLATTYLYKHIRLQSPFETVLLANLYALDSVINALYTAFFGIAWFYTLAAHPDENAGLSPGMKDNAGFTSPKHNVTEVDIVAEPTEGIQAGQHAVAVGQGADGGAGLGNAVFQSGSIMSISLISGFWALRVYFVFIMLAFARQCLRQHIAANASSAAWYNSNDMQTSATDLAENPFAEGKEEGAGWKGQLGRVMLSGAPKYWLGADEGEDWMRGVGGKFRKATQLEQPVGFNERERRRRAGTGPPVPQLKLNPELPR</sequence>
<dbReference type="Gene3D" id="3.40.50.300">
    <property type="entry name" value="P-loop containing nucleotide triphosphate hydrolases"/>
    <property type="match status" value="2"/>
</dbReference>
<keyword evidence="6 15" id="KW-0378">Hydrolase</keyword>
<proteinExistence type="predicted"/>
<dbReference type="EMBL" id="QGDH01000014">
    <property type="protein sequence ID" value="RAR15204.1"/>
    <property type="molecule type" value="Genomic_DNA"/>
</dbReference>
<keyword evidence="7" id="KW-0347">Helicase</keyword>
<dbReference type="InterPro" id="IPR014001">
    <property type="entry name" value="Helicase_ATP-bd"/>
</dbReference>
<dbReference type="FunFam" id="3.40.50.300:FF:000269">
    <property type="entry name" value="ATP-dependent RNA helicase SUPV3L1, mitochondrial"/>
    <property type="match status" value="1"/>
</dbReference>
<name>A0A364ND05_STELY</name>
<dbReference type="PANTHER" id="PTHR12131">
    <property type="entry name" value="ATP-DEPENDENT RNA AND DNA HELICASE"/>
    <property type="match status" value="1"/>
</dbReference>
<dbReference type="InterPro" id="IPR013862">
    <property type="entry name" value="Kei1"/>
</dbReference>
<gene>
    <name evidence="15" type="ORF">DDE83_001441</name>
</gene>
<dbReference type="InterPro" id="IPR055206">
    <property type="entry name" value="DEXQc_SUV3"/>
</dbReference>
<dbReference type="AlphaFoldDB" id="A0A364ND05"/>
<evidence type="ECO:0000256" key="13">
    <source>
        <dbReference type="SAM" id="Phobius"/>
    </source>
</evidence>